<dbReference type="SUPFAM" id="SSF46689">
    <property type="entry name" value="Homeodomain-like"/>
    <property type="match status" value="1"/>
</dbReference>
<accession>A0ABN0ZJ08</accession>
<sequence length="282" mass="32200">MIEQLQALYPSMTQLNQPTDGYITFVIHGTMYGIPTDSLTEESETLLKTLLPNQIKSQEEQAWLHFLTGESTVPPAEINAFRIVALMIKSPYNQSLLKETMEDVLSKPLIFIWEDNQTPIMLEPLEESEEALQFHEVIDILSSDLELKLAIFQSEVYQEIDTAPALFNWVRTVAFDLLKHTRQSVITQSDALIPKMITSLTEDDAQVFVSSVLKEAVSEPELLETIQTVIQHQVNISVVAKSLYMHRNTVQKRIDKFHELSGLDVRKFEDGVKAYICIKYLL</sequence>
<organism evidence="2 3">
    <name type="scientific">Alkalibacillus silvisoli</name>
    <dbReference type="NCBI Taxonomy" id="392823"/>
    <lineage>
        <taxon>Bacteria</taxon>
        <taxon>Bacillati</taxon>
        <taxon>Bacillota</taxon>
        <taxon>Bacilli</taxon>
        <taxon>Bacillales</taxon>
        <taxon>Bacillaceae</taxon>
        <taxon>Alkalibacillus</taxon>
    </lineage>
</organism>
<dbReference type="RefSeq" id="WP_343780774.1">
    <property type="nucleotide sequence ID" value="NZ_BAAACZ010000001.1"/>
</dbReference>
<dbReference type="Gene3D" id="1.10.10.2840">
    <property type="entry name" value="PucR C-terminal helix-turn-helix domain"/>
    <property type="match status" value="1"/>
</dbReference>
<dbReference type="EMBL" id="BAAACZ010000001">
    <property type="protein sequence ID" value="GAA0449638.1"/>
    <property type="molecule type" value="Genomic_DNA"/>
</dbReference>
<dbReference type="InterPro" id="IPR009057">
    <property type="entry name" value="Homeodomain-like_sf"/>
</dbReference>
<dbReference type="InterPro" id="IPR051448">
    <property type="entry name" value="CdaR-like_regulators"/>
</dbReference>
<keyword evidence="3" id="KW-1185">Reference proteome</keyword>
<reference evidence="2 3" key="1">
    <citation type="journal article" date="2019" name="Int. J. Syst. Evol. Microbiol.">
        <title>The Global Catalogue of Microorganisms (GCM) 10K type strain sequencing project: providing services to taxonomists for standard genome sequencing and annotation.</title>
        <authorList>
            <consortium name="The Broad Institute Genomics Platform"/>
            <consortium name="The Broad Institute Genome Sequencing Center for Infectious Disease"/>
            <person name="Wu L."/>
            <person name="Ma J."/>
        </authorList>
    </citation>
    <scope>NUCLEOTIDE SEQUENCE [LARGE SCALE GENOMIC DNA]</scope>
    <source>
        <strain evidence="2 3">JCM 14193</strain>
    </source>
</reference>
<dbReference type="InterPro" id="IPR025736">
    <property type="entry name" value="PucR_C-HTH_dom"/>
</dbReference>
<name>A0ABN0ZJ08_9BACI</name>
<feature type="domain" description="PucR C-terminal helix-turn-helix" evidence="1">
    <location>
        <begin position="222"/>
        <end position="276"/>
    </location>
</feature>
<dbReference type="PANTHER" id="PTHR33744:SF15">
    <property type="entry name" value="CARBOHYDRATE DIACID REGULATOR"/>
    <property type="match status" value="1"/>
</dbReference>
<dbReference type="PANTHER" id="PTHR33744">
    <property type="entry name" value="CARBOHYDRATE DIACID REGULATOR"/>
    <property type="match status" value="1"/>
</dbReference>
<evidence type="ECO:0000313" key="3">
    <source>
        <dbReference type="Proteomes" id="UP001500740"/>
    </source>
</evidence>
<dbReference type="InterPro" id="IPR042070">
    <property type="entry name" value="PucR_C-HTH_sf"/>
</dbReference>
<evidence type="ECO:0000313" key="2">
    <source>
        <dbReference type="EMBL" id="GAA0449638.1"/>
    </source>
</evidence>
<proteinExistence type="predicted"/>
<dbReference type="Pfam" id="PF13556">
    <property type="entry name" value="HTH_30"/>
    <property type="match status" value="1"/>
</dbReference>
<protein>
    <submittedName>
        <fullName evidence="2">PucR family transcriptional regulator</fullName>
    </submittedName>
</protein>
<dbReference type="Proteomes" id="UP001500740">
    <property type="component" value="Unassembled WGS sequence"/>
</dbReference>
<evidence type="ECO:0000259" key="1">
    <source>
        <dbReference type="Pfam" id="PF13556"/>
    </source>
</evidence>
<gene>
    <name evidence="2" type="ORF">GCM10008935_00020</name>
</gene>
<comment type="caution">
    <text evidence="2">The sequence shown here is derived from an EMBL/GenBank/DDBJ whole genome shotgun (WGS) entry which is preliminary data.</text>
</comment>